<organism evidence="1 2">
    <name type="scientific">Colletotrichum nymphaeae SA-01</name>
    <dbReference type="NCBI Taxonomy" id="1460502"/>
    <lineage>
        <taxon>Eukaryota</taxon>
        <taxon>Fungi</taxon>
        <taxon>Dikarya</taxon>
        <taxon>Ascomycota</taxon>
        <taxon>Pezizomycotina</taxon>
        <taxon>Sordariomycetes</taxon>
        <taxon>Hypocreomycetidae</taxon>
        <taxon>Glomerellales</taxon>
        <taxon>Glomerellaceae</taxon>
        <taxon>Colletotrichum</taxon>
        <taxon>Colletotrichum acutatum species complex</taxon>
    </lineage>
</organism>
<protein>
    <submittedName>
        <fullName evidence="1">Uncharacterized protein</fullName>
    </submittedName>
</protein>
<dbReference type="EMBL" id="JEMN01001656">
    <property type="protein sequence ID" value="KXH30583.1"/>
    <property type="molecule type" value="Genomic_DNA"/>
</dbReference>
<dbReference type="Proteomes" id="UP000070054">
    <property type="component" value="Unassembled WGS sequence"/>
</dbReference>
<keyword evidence="2" id="KW-1185">Reference proteome</keyword>
<dbReference type="AlphaFoldDB" id="A0A135S3U5"/>
<reference evidence="1 2" key="1">
    <citation type="submission" date="2014-02" db="EMBL/GenBank/DDBJ databases">
        <title>The genome sequence of Colletotrichum nymphaeae SA-01.</title>
        <authorList>
            <person name="Baroncelli R."/>
            <person name="Thon M.R."/>
        </authorList>
    </citation>
    <scope>NUCLEOTIDE SEQUENCE [LARGE SCALE GENOMIC DNA]</scope>
    <source>
        <strain evidence="1 2">SA-01</strain>
    </source>
</reference>
<comment type="caution">
    <text evidence="1">The sequence shown here is derived from an EMBL/GenBank/DDBJ whole genome shotgun (WGS) entry which is preliminary data.</text>
</comment>
<sequence>MPQQSVEPAWMEQDGSARWGFMPSASSSETIPIPMTGVDTAMTLDWSVWDTKVQDPNVDTIDLPWLKIFTDSLNG</sequence>
<gene>
    <name evidence="1" type="ORF">CNYM01_02994</name>
</gene>
<accession>A0A135S3U5</accession>
<proteinExistence type="predicted"/>
<evidence type="ECO:0000313" key="2">
    <source>
        <dbReference type="Proteomes" id="UP000070054"/>
    </source>
</evidence>
<name>A0A135S3U5_9PEZI</name>
<evidence type="ECO:0000313" key="1">
    <source>
        <dbReference type="EMBL" id="KXH30583.1"/>
    </source>
</evidence>